<dbReference type="EMBL" id="CP081673">
    <property type="protein sequence ID" value="QZH65041.1"/>
    <property type="molecule type" value="Genomic_DNA"/>
</dbReference>
<evidence type="ECO:0000313" key="2">
    <source>
        <dbReference type="Proteomes" id="UP000825598"/>
    </source>
</evidence>
<proteinExistence type="predicted"/>
<keyword evidence="2" id="KW-1185">Reference proteome</keyword>
<reference evidence="1" key="1">
    <citation type="submission" date="2021-07" db="EMBL/GenBank/DDBJ databases">
        <title>Complete Genome Sequences of Mycobacterium farcinogenes Isolated from Clinical Specimens from Patients in Thailand.</title>
        <authorList>
            <person name="Sodsai P."/>
        </authorList>
    </citation>
    <scope>NUCLEOTIDE SEQUENCE</scope>
    <source>
        <strain evidence="1">BKK/CU-MFGFA-001</strain>
    </source>
</reference>
<protein>
    <submittedName>
        <fullName evidence="1">DUF732 domain-containing protein</fullName>
    </submittedName>
</protein>
<dbReference type="Proteomes" id="UP000825598">
    <property type="component" value="Chromosome"/>
</dbReference>
<gene>
    <name evidence="1" type="ORF">K6L26_24035</name>
</gene>
<sequence length="133" mass="13804">MAMRLYRTLLTSCIAAVAFAGGGVAVAAPPAVPPGPGDPGFCGAHTSPWNCWSDVSPARPGELAFINQTLRYRIAGIPTDRDRLLQIARGICQSLAGGTSPNSVVQFLAEDLGISEDQAGQGLFINAKDMACS</sequence>
<accession>A0ACD1FDA3</accession>
<organism evidence="1 2">
    <name type="scientific">Mycolicibacterium farcinogenes</name>
    <name type="common">Mycobacterium farcinogenes</name>
    <dbReference type="NCBI Taxonomy" id="1802"/>
    <lineage>
        <taxon>Bacteria</taxon>
        <taxon>Bacillati</taxon>
        <taxon>Actinomycetota</taxon>
        <taxon>Actinomycetes</taxon>
        <taxon>Mycobacteriales</taxon>
        <taxon>Mycobacteriaceae</taxon>
        <taxon>Mycolicibacterium</taxon>
    </lineage>
</organism>
<evidence type="ECO:0000313" key="1">
    <source>
        <dbReference type="EMBL" id="QZH65041.1"/>
    </source>
</evidence>
<name>A0ACD1FDA3_MYCFR</name>